<accession>A0A7R9EVX8</accession>
<name>A0A7R9EVX8_9NEOP</name>
<sequence>MKIILLVSEAKLSYEDIPPGQIKSSMYTKRDPYNSLRNTCLLSTNLTMCLFVEVASLTVINLLVSELTDSQGGDSVGILLGMDYDKLLGHADQTVRSKKGVSLYLWIVVWLAQRLWGRVNPDKMNVSMSSQDTSDDEVFLDPTPPRHATSNMV</sequence>
<proteinExistence type="predicted"/>
<organism evidence="2">
    <name type="scientific">Timema bartmani</name>
    <dbReference type="NCBI Taxonomy" id="61472"/>
    <lineage>
        <taxon>Eukaryota</taxon>
        <taxon>Metazoa</taxon>
        <taxon>Ecdysozoa</taxon>
        <taxon>Arthropoda</taxon>
        <taxon>Hexapoda</taxon>
        <taxon>Insecta</taxon>
        <taxon>Pterygota</taxon>
        <taxon>Neoptera</taxon>
        <taxon>Polyneoptera</taxon>
        <taxon>Phasmatodea</taxon>
        <taxon>Timematodea</taxon>
        <taxon>Timematoidea</taxon>
        <taxon>Timematidae</taxon>
        <taxon>Timema</taxon>
    </lineage>
</organism>
<feature type="region of interest" description="Disordered" evidence="1">
    <location>
        <begin position="127"/>
        <end position="153"/>
    </location>
</feature>
<evidence type="ECO:0000256" key="1">
    <source>
        <dbReference type="SAM" id="MobiDB-lite"/>
    </source>
</evidence>
<dbReference type="AlphaFoldDB" id="A0A7R9EVX8"/>
<gene>
    <name evidence="2" type="ORF">TBIB3V08_LOCUS3549</name>
</gene>
<reference evidence="2" key="1">
    <citation type="submission" date="2020-11" db="EMBL/GenBank/DDBJ databases">
        <authorList>
            <person name="Tran Van P."/>
        </authorList>
    </citation>
    <scope>NUCLEOTIDE SEQUENCE</scope>
</reference>
<dbReference type="EMBL" id="OD565188">
    <property type="protein sequence ID" value="CAD7441075.1"/>
    <property type="molecule type" value="Genomic_DNA"/>
</dbReference>
<evidence type="ECO:0000313" key="2">
    <source>
        <dbReference type="EMBL" id="CAD7441075.1"/>
    </source>
</evidence>
<protein>
    <submittedName>
        <fullName evidence="2">Uncharacterized protein</fullName>
    </submittedName>
</protein>